<dbReference type="Proteomes" id="UP000027734">
    <property type="component" value="Unassembled WGS sequence"/>
</dbReference>
<dbReference type="Gene3D" id="1.10.260.40">
    <property type="entry name" value="lambda repressor-like DNA-binding domains"/>
    <property type="match status" value="1"/>
</dbReference>
<dbReference type="CDD" id="cd00093">
    <property type="entry name" value="HTH_XRE"/>
    <property type="match status" value="1"/>
</dbReference>
<keyword evidence="1" id="KW-0175">Coiled coil</keyword>
<proteinExistence type="predicted"/>
<dbReference type="Pfam" id="PF01381">
    <property type="entry name" value="HTH_3"/>
    <property type="match status" value="1"/>
</dbReference>
<evidence type="ECO:0000259" key="2">
    <source>
        <dbReference type="PROSITE" id="PS50943"/>
    </source>
</evidence>
<evidence type="ECO:0000256" key="1">
    <source>
        <dbReference type="SAM" id="Coils"/>
    </source>
</evidence>
<name>A0A073IHY3_9RHOB</name>
<dbReference type="SMART" id="SM00530">
    <property type="entry name" value="HTH_XRE"/>
    <property type="match status" value="1"/>
</dbReference>
<dbReference type="InterPro" id="IPR010982">
    <property type="entry name" value="Lambda_DNA-bd_dom_sf"/>
</dbReference>
<dbReference type="InterPro" id="IPR001387">
    <property type="entry name" value="Cro/C1-type_HTH"/>
</dbReference>
<dbReference type="OrthoDB" id="5659783at2"/>
<dbReference type="EMBL" id="JAMC01000002">
    <property type="protein sequence ID" value="KEJ89948.1"/>
    <property type="molecule type" value="Genomic_DNA"/>
</dbReference>
<comment type="caution">
    <text evidence="3">The sequence shown here is derived from an EMBL/GenBank/DDBJ whole genome shotgun (WGS) entry which is preliminary data.</text>
</comment>
<keyword evidence="4" id="KW-1185">Reference proteome</keyword>
<dbReference type="SUPFAM" id="SSF47413">
    <property type="entry name" value="lambda repressor-like DNA-binding domains"/>
    <property type="match status" value="1"/>
</dbReference>
<dbReference type="AlphaFoldDB" id="A0A073IHY3"/>
<reference evidence="3 4" key="1">
    <citation type="submission" date="2014-01" db="EMBL/GenBank/DDBJ databases">
        <title>Sulfitobacter donghicola JCM 14565 Genome Sequencing.</title>
        <authorList>
            <person name="Lai Q."/>
            <person name="Hong Z."/>
        </authorList>
    </citation>
    <scope>NUCLEOTIDE SEQUENCE [LARGE SCALE GENOMIC DNA]</scope>
    <source>
        <strain evidence="3 4">JCM 14565</strain>
    </source>
</reference>
<feature type="coiled-coil region" evidence="1">
    <location>
        <begin position="107"/>
        <end position="134"/>
    </location>
</feature>
<dbReference type="PROSITE" id="PS50943">
    <property type="entry name" value="HTH_CROC1"/>
    <property type="match status" value="1"/>
</dbReference>
<accession>A0A073IHY3</accession>
<feature type="domain" description="HTH cro/C1-type" evidence="2">
    <location>
        <begin position="25"/>
        <end position="79"/>
    </location>
</feature>
<protein>
    <submittedName>
        <fullName evidence="3">XRE family transcriptional regulator</fullName>
    </submittedName>
</protein>
<gene>
    <name evidence="3" type="ORF">DSW25_06965</name>
</gene>
<dbReference type="RefSeq" id="WP_025058107.1">
    <property type="nucleotide sequence ID" value="NZ_JAMC01000002.1"/>
</dbReference>
<evidence type="ECO:0000313" key="4">
    <source>
        <dbReference type="Proteomes" id="UP000027734"/>
    </source>
</evidence>
<dbReference type="GO" id="GO:0003677">
    <property type="term" value="F:DNA binding"/>
    <property type="evidence" value="ECO:0007669"/>
    <property type="project" value="InterPro"/>
</dbReference>
<sequence length="138" mass="14864">MNDVDDLTSEADWYGPDAATFGDRVAAARDAAGMSQAVLARRLGIRLATLRGWENDTSEPRANRLSMLAGLLNVSMMWLINGDGEGLDGSEDAGVLSGDAADLLAEMRGLRVELTQSAKKVARLEKRLRSMLTETPNV</sequence>
<organism evidence="3 4">
    <name type="scientific">Sulfitobacter donghicola DSW-25 = KCTC 12864 = JCM 14565</name>
    <dbReference type="NCBI Taxonomy" id="1300350"/>
    <lineage>
        <taxon>Bacteria</taxon>
        <taxon>Pseudomonadati</taxon>
        <taxon>Pseudomonadota</taxon>
        <taxon>Alphaproteobacteria</taxon>
        <taxon>Rhodobacterales</taxon>
        <taxon>Roseobacteraceae</taxon>
        <taxon>Sulfitobacter</taxon>
    </lineage>
</organism>
<dbReference type="eggNOG" id="COG1396">
    <property type="taxonomic scope" value="Bacteria"/>
</dbReference>
<evidence type="ECO:0000313" key="3">
    <source>
        <dbReference type="EMBL" id="KEJ89948.1"/>
    </source>
</evidence>
<dbReference type="STRING" id="1300350.Z948_630"/>